<dbReference type="Proteomes" id="UP001148312">
    <property type="component" value="Unassembled WGS sequence"/>
</dbReference>
<proteinExistence type="predicted"/>
<reference evidence="1" key="1">
    <citation type="submission" date="2022-12" db="EMBL/GenBank/DDBJ databases">
        <authorList>
            <person name="Petersen C."/>
        </authorList>
    </citation>
    <scope>NUCLEOTIDE SEQUENCE</scope>
    <source>
        <strain evidence="1">IBT 30728</strain>
    </source>
</reference>
<organism evidence="1 2">
    <name type="scientific">Penicillium diatomitis</name>
    <dbReference type="NCBI Taxonomy" id="2819901"/>
    <lineage>
        <taxon>Eukaryota</taxon>
        <taxon>Fungi</taxon>
        <taxon>Dikarya</taxon>
        <taxon>Ascomycota</taxon>
        <taxon>Pezizomycotina</taxon>
        <taxon>Eurotiomycetes</taxon>
        <taxon>Eurotiomycetidae</taxon>
        <taxon>Eurotiales</taxon>
        <taxon>Aspergillaceae</taxon>
        <taxon>Penicillium</taxon>
    </lineage>
</organism>
<name>A0A9W9XI63_9EURO</name>
<dbReference type="GeneID" id="81621947"/>
<gene>
    <name evidence="1" type="ORF">N7539_002095</name>
</gene>
<evidence type="ECO:0000313" key="2">
    <source>
        <dbReference type="Proteomes" id="UP001148312"/>
    </source>
</evidence>
<evidence type="ECO:0000313" key="1">
    <source>
        <dbReference type="EMBL" id="KAJ5493349.1"/>
    </source>
</evidence>
<dbReference type="EMBL" id="JAPWDQ010000002">
    <property type="protein sequence ID" value="KAJ5493349.1"/>
    <property type="molecule type" value="Genomic_DNA"/>
</dbReference>
<sequence>MGDGRMYEALSVGLVRVVGALAPIWQSGGVRPPQDHCQQAVVVNAFNPGSFQTKLPDMMHLPEVLDSAMIYSGTFVPRSSMDGAAFDRIFYSRSPIGYLASSPALEPAVASGSDLSCTGNPASLKLVQEKMESSRVGKYFDLTIL</sequence>
<dbReference type="AlphaFoldDB" id="A0A9W9XI63"/>
<comment type="caution">
    <text evidence="1">The sequence shown here is derived from an EMBL/GenBank/DDBJ whole genome shotgun (WGS) entry which is preliminary data.</text>
</comment>
<reference evidence="1" key="2">
    <citation type="journal article" date="2023" name="IMA Fungus">
        <title>Comparative genomic study of the Penicillium genus elucidates a diverse pangenome and 15 lateral gene transfer events.</title>
        <authorList>
            <person name="Petersen C."/>
            <person name="Sorensen T."/>
            <person name="Nielsen M.R."/>
            <person name="Sondergaard T.E."/>
            <person name="Sorensen J.L."/>
            <person name="Fitzpatrick D.A."/>
            <person name="Frisvad J.C."/>
            <person name="Nielsen K.L."/>
        </authorList>
    </citation>
    <scope>NUCLEOTIDE SEQUENCE</scope>
    <source>
        <strain evidence="1">IBT 30728</strain>
    </source>
</reference>
<protein>
    <submittedName>
        <fullName evidence="1">Uncharacterized protein</fullName>
    </submittedName>
</protein>
<accession>A0A9W9XI63</accession>
<dbReference type="RefSeq" id="XP_056793729.1">
    <property type="nucleotide sequence ID" value="XM_056931698.1"/>
</dbReference>
<keyword evidence="2" id="KW-1185">Reference proteome</keyword>